<comment type="caution">
    <text evidence="2">The sequence shown here is derived from an EMBL/GenBank/DDBJ whole genome shotgun (WGS) entry which is preliminary data.</text>
</comment>
<dbReference type="AlphaFoldDB" id="A0A177F0G1"/>
<dbReference type="OrthoDB" id="5409895at2759"/>
<evidence type="ECO:0000313" key="3">
    <source>
        <dbReference type="Proteomes" id="UP000077002"/>
    </source>
</evidence>
<dbReference type="Gene3D" id="3.40.50.1820">
    <property type="entry name" value="alpha/beta hydrolase"/>
    <property type="match status" value="1"/>
</dbReference>
<dbReference type="PANTHER" id="PTHR22946:SF12">
    <property type="entry name" value="CONIDIAL PIGMENT BIOSYNTHESIS PROTEIN AYG1 (AFU_ORTHOLOGUE AFUA_2G17550)"/>
    <property type="match status" value="1"/>
</dbReference>
<protein>
    <recommendedName>
        <fullName evidence="1">Xaa-Pro dipeptidyl-peptidase-like domain-containing protein</fullName>
    </recommendedName>
</protein>
<sequence length="419" mass="47446">MVNWILGEKFYQRYPHLDGVKALWETKWKFPCSLGVYPFHDGKLEDFQPIFESLIRDDVNDAYTDKYTQYFMPTAEKLTDAAMSAQASDRAKAAALFKRAACVYRISRFPSLEAGSGLKRKAFELQKQVYLRGASLWDAPMKEVKIPHTAADGEDGKEIPLFVRLPPGANSEKKCPVVLLITGLDGHRPDNTEVSTSGALVYSHALRLTAWPQRTDEFLDRGWGCVITEIPGTADCPAARRDPTSHERLFTSILDWMDKQPSFNMRKCMAWGLSAGGYCAIRLAHTHHSRLAGVIAQGAGSHLFLSREWLEHVNDHEYPFVLSEAYVAKYGYRDWEEMKDRAQKDFSLVENGIVNGPCCRLLLINGTHDGLVPIEDNILLMNYGRPKEARFYDKMLHMGYPPANESIWPWMESIMATAS</sequence>
<dbReference type="RefSeq" id="XP_022509725.1">
    <property type="nucleotide sequence ID" value="XM_022657966.1"/>
</dbReference>
<accession>A0A177F0G1</accession>
<dbReference type="InterPro" id="IPR000383">
    <property type="entry name" value="Xaa-Pro-like_dom"/>
</dbReference>
<keyword evidence="3" id="KW-1185">Reference proteome</keyword>
<dbReference type="InterPro" id="IPR029058">
    <property type="entry name" value="AB_hydrolase_fold"/>
</dbReference>
<organism evidence="2 3">
    <name type="scientific">Fonsecaea monophora</name>
    <dbReference type="NCBI Taxonomy" id="254056"/>
    <lineage>
        <taxon>Eukaryota</taxon>
        <taxon>Fungi</taxon>
        <taxon>Dikarya</taxon>
        <taxon>Ascomycota</taxon>
        <taxon>Pezizomycotina</taxon>
        <taxon>Eurotiomycetes</taxon>
        <taxon>Chaetothyriomycetidae</taxon>
        <taxon>Chaetothyriales</taxon>
        <taxon>Herpotrichiellaceae</taxon>
        <taxon>Fonsecaea</taxon>
    </lineage>
</organism>
<dbReference type="Pfam" id="PF02129">
    <property type="entry name" value="Peptidase_S15"/>
    <property type="match status" value="1"/>
</dbReference>
<dbReference type="PANTHER" id="PTHR22946">
    <property type="entry name" value="DIENELACTONE HYDROLASE DOMAIN-CONTAINING PROTEIN-RELATED"/>
    <property type="match status" value="1"/>
</dbReference>
<evidence type="ECO:0000313" key="2">
    <source>
        <dbReference type="EMBL" id="OAG37773.1"/>
    </source>
</evidence>
<dbReference type="SUPFAM" id="SSF53474">
    <property type="entry name" value="alpha/beta-Hydrolases"/>
    <property type="match status" value="1"/>
</dbReference>
<gene>
    <name evidence="2" type="ORF">AYO21_08016</name>
</gene>
<reference evidence="2 3" key="1">
    <citation type="submission" date="2016-03" db="EMBL/GenBank/DDBJ databases">
        <title>Draft genome sequence of the Fonsecaea monophora CBS 269.37.</title>
        <authorList>
            <person name="Bombassaro A."/>
            <person name="Vinicius W.A."/>
            <person name="De Hoog S."/>
            <person name="Sun J."/>
            <person name="Souza E.M."/>
            <person name="Raittz R.T."/>
            <person name="Costa F."/>
            <person name="Leao A.C."/>
            <person name="Tadra-Sfeir M.Z."/>
            <person name="Baura V."/>
            <person name="Balsanelli E."/>
            <person name="Pedrosa F.O."/>
            <person name="Moreno L.F."/>
            <person name="Steffens M.B."/>
            <person name="Xi L."/>
            <person name="Bocca A.L."/>
            <person name="Felipe M.S."/>
            <person name="Teixeira M."/>
            <person name="Telles Filho F.Q."/>
            <person name="Azevedo C.M."/>
            <person name="Gomes R."/>
            <person name="Vicente V.A."/>
        </authorList>
    </citation>
    <scope>NUCLEOTIDE SEQUENCE [LARGE SCALE GENOMIC DNA]</scope>
    <source>
        <strain evidence="2 3">CBS 269.37</strain>
    </source>
</reference>
<proteinExistence type="predicted"/>
<name>A0A177F0G1_9EURO</name>
<dbReference type="InterPro" id="IPR050261">
    <property type="entry name" value="FrsA_esterase"/>
</dbReference>
<feature type="domain" description="Xaa-Pro dipeptidyl-peptidase-like" evidence="1">
    <location>
        <begin position="155"/>
        <end position="303"/>
    </location>
</feature>
<evidence type="ECO:0000259" key="1">
    <source>
        <dbReference type="Pfam" id="PF02129"/>
    </source>
</evidence>
<dbReference type="Proteomes" id="UP000077002">
    <property type="component" value="Unassembled WGS sequence"/>
</dbReference>
<dbReference type="GeneID" id="34603166"/>
<dbReference type="EMBL" id="LVKK01000066">
    <property type="protein sequence ID" value="OAG37773.1"/>
    <property type="molecule type" value="Genomic_DNA"/>
</dbReference>
<dbReference type="GO" id="GO:0016787">
    <property type="term" value="F:hydrolase activity"/>
    <property type="evidence" value="ECO:0007669"/>
    <property type="project" value="InterPro"/>
</dbReference>